<organism evidence="1 2">
    <name type="scientific">Aerococcus urinae</name>
    <dbReference type="NCBI Taxonomy" id="1376"/>
    <lineage>
        <taxon>Bacteria</taxon>
        <taxon>Bacillati</taxon>
        <taxon>Bacillota</taxon>
        <taxon>Bacilli</taxon>
        <taxon>Lactobacillales</taxon>
        <taxon>Aerococcaceae</taxon>
        <taxon>Aerococcus</taxon>
    </lineage>
</organism>
<dbReference type="EMBL" id="QMHM01000024">
    <property type="protein sequence ID" value="RAV77461.1"/>
    <property type="molecule type" value="Genomic_DNA"/>
</dbReference>
<dbReference type="GeneID" id="86971618"/>
<dbReference type="Proteomes" id="UP000251923">
    <property type="component" value="Unassembled WGS sequence"/>
</dbReference>
<sequence>MNVLTSLYQSYLQCEENGLVDQTENLSKGDPVLLPIFHSNRSAGKKDTIEVVLDEQGKFHSADYLEEGEALIFPITHESIVRSGSKTAPHALADQLSYLCPDFDQDKFEAYLDQLKDWFSYSQGSSVEGHLKTIFDYLKSQSLTEDIIHSLSPDAKNVVLKDKKIEFDYQDKKNTINSTIFITFRILQIDAKDFSVSNSQALHQNYIAFVQSQLDQLPHQICQISGQEMFCAKNHRGIIGNAKLISVSNHIETYKGRISDKDKVTSIGYETSQKIHNMLKYLMDNRETATYMKDGCVLLTWSSKHIKDNQIPLVEGQTFFSENEDDNNTFSASDASLLDMGTMETFDYKPDELDANAFRQAFIGKMEEKDRDITLEDFFVLLIQKISNGRVAIKYFREIALDQYVDQLAVWYESTYWTFGAPGYRHVQSPSFYNIARFTYGISEEKRILPAKDKVQNLVYQKLLPCLVDGRKFPLDIIQKMALNVSQRNRYRKTWLTLVNYACAIMKKYYWDYEKKEVSEAVDRENQSLSYLYGRLAAVYEVMELTASPVNDSEDSKKKIKVTNVEKYWSQLMNYPMDAFQVVNERIMPYRIRLKKDGKYYRRYERFEREILNQIDDLEVDAKQGNRKVGFDFILGYQAQKREIYKKSSKNNPVEAK</sequence>
<dbReference type="AlphaFoldDB" id="A0A178HDN8"/>
<proteinExistence type="predicted"/>
<evidence type="ECO:0000313" key="2">
    <source>
        <dbReference type="Proteomes" id="UP000251923"/>
    </source>
</evidence>
<dbReference type="InterPro" id="IPR010144">
    <property type="entry name" value="CRISPR-assoc_prot_Csd1-typ"/>
</dbReference>
<dbReference type="NCBIfam" id="TIGR01863">
    <property type="entry name" value="cas_Csd1"/>
    <property type="match status" value="1"/>
</dbReference>
<gene>
    <name evidence="1" type="primary">cas8c</name>
    <name evidence="1" type="ORF">DBT54_08780</name>
</gene>
<dbReference type="RefSeq" id="WP_064293059.1">
    <property type="nucleotide sequence ID" value="NZ_JASODP010000017.1"/>
</dbReference>
<comment type="caution">
    <text evidence="1">The sequence shown here is derived from an EMBL/GenBank/DDBJ whole genome shotgun (WGS) entry which is preliminary data.</text>
</comment>
<accession>A0A178HDN8</accession>
<reference evidence="1 2" key="1">
    <citation type="submission" date="2018-04" db="EMBL/GenBank/DDBJ databases">
        <title>Aerococcus urinae genomes.</title>
        <authorList>
            <person name="Hilt E."/>
            <person name="Gilbert N.M."/>
            <person name="Thomas-White K."/>
            <person name="Putonti C."/>
            <person name="Lewis A.L."/>
            <person name="Visck K.L."/>
            <person name="Wolfe A.J."/>
        </authorList>
    </citation>
    <scope>NUCLEOTIDE SEQUENCE [LARGE SCALE GENOMIC DNA]</scope>
    <source>
        <strain evidence="1 2">UMB7480</strain>
    </source>
</reference>
<evidence type="ECO:0000313" key="1">
    <source>
        <dbReference type="EMBL" id="RAV77461.1"/>
    </source>
</evidence>
<name>A0A178HDN8_9LACT</name>
<protein>
    <submittedName>
        <fullName evidence="1">Type I-C CRISPR-associated protein Cas8c/Csd1</fullName>
    </submittedName>
</protein>
<dbReference type="Pfam" id="PF09709">
    <property type="entry name" value="Cas_Csd1"/>
    <property type="match status" value="1"/>
</dbReference>